<sequence>MHIARVLFYFEQMSAMTLYQKMLVFYAVMATICALITWFLSKDRKRIRFLCAFLIGSTWPMSFPVALLISLF</sequence>
<dbReference type="Proteomes" id="UP000029462">
    <property type="component" value="Unassembled WGS sequence"/>
</dbReference>
<evidence type="ECO:0000256" key="3">
    <source>
        <dbReference type="ARBA" id="ARBA00022475"/>
    </source>
</evidence>
<evidence type="ECO:0000256" key="2">
    <source>
        <dbReference type="ARBA" id="ARBA00010408"/>
    </source>
</evidence>
<keyword evidence="7 8" id="KW-0472">Membrane</keyword>
<evidence type="ECO:0000313" key="10">
    <source>
        <dbReference type="Proteomes" id="UP000029462"/>
    </source>
</evidence>
<dbReference type="EMBL" id="BBMZ01000009">
    <property type="protein sequence ID" value="GAL58084.1"/>
    <property type="molecule type" value="Genomic_DNA"/>
</dbReference>
<dbReference type="Pfam" id="PF10753">
    <property type="entry name" value="Toxin_GhoT_OrtT"/>
    <property type="match status" value="1"/>
</dbReference>
<evidence type="ECO:0000256" key="6">
    <source>
        <dbReference type="ARBA" id="ARBA00022989"/>
    </source>
</evidence>
<evidence type="ECO:0000313" key="9">
    <source>
        <dbReference type="EMBL" id="GAL58084.1"/>
    </source>
</evidence>
<reference evidence="9 10" key="1">
    <citation type="submission" date="2014-09" db="EMBL/GenBank/DDBJ databases">
        <title>Whole genome shotgun sequence of Escherichia vulneris NBRC 102420.</title>
        <authorList>
            <person name="Yoshida Y."/>
            <person name="Hosoyama A."/>
            <person name="Tsuchikane K."/>
            <person name="Ohji S."/>
            <person name="Ichikawa N."/>
            <person name="Kimura A."/>
            <person name="Yamazoe A."/>
            <person name="Ezaki T."/>
            <person name="Fujita N."/>
        </authorList>
    </citation>
    <scope>NUCLEOTIDE SEQUENCE [LARGE SCALE GENOMIC DNA]</scope>
    <source>
        <strain evidence="9 10">NBRC 102420</strain>
    </source>
</reference>
<evidence type="ECO:0000256" key="4">
    <source>
        <dbReference type="ARBA" id="ARBA00022519"/>
    </source>
</evidence>
<feature type="transmembrane region" description="Helical" evidence="8">
    <location>
        <begin position="47"/>
        <end position="69"/>
    </location>
</feature>
<dbReference type="GO" id="GO:0005886">
    <property type="term" value="C:plasma membrane"/>
    <property type="evidence" value="ECO:0007669"/>
    <property type="project" value="UniProtKB-SubCell"/>
</dbReference>
<comment type="similarity">
    <text evidence="2">Belongs to the GhoT/OrtT toxin family.</text>
</comment>
<evidence type="ECO:0000256" key="7">
    <source>
        <dbReference type="ARBA" id="ARBA00023136"/>
    </source>
</evidence>
<comment type="caution">
    <text evidence="9">The sequence shown here is derived from an EMBL/GenBank/DDBJ whole genome shotgun (WGS) entry which is preliminary data.</text>
</comment>
<dbReference type="InterPro" id="IPR019689">
    <property type="entry name" value="Toxin_GhoT/OrtT"/>
</dbReference>
<keyword evidence="10" id="KW-1185">Reference proteome</keyword>
<evidence type="ECO:0000256" key="5">
    <source>
        <dbReference type="ARBA" id="ARBA00022692"/>
    </source>
</evidence>
<protein>
    <recommendedName>
        <fullName evidence="11">GhoT/OrtT family toxin</fullName>
    </recommendedName>
</protein>
<comment type="subcellular location">
    <subcellularLocation>
        <location evidence="1">Cell inner membrane</location>
        <topology evidence="1">Multi-pass membrane protein</topology>
    </subcellularLocation>
</comment>
<name>A0A090V4B1_PSEVU</name>
<proteinExistence type="inferred from homology"/>
<evidence type="ECO:0000256" key="8">
    <source>
        <dbReference type="SAM" id="Phobius"/>
    </source>
</evidence>
<dbReference type="AlphaFoldDB" id="A0A090V4B1"/>
<gene>
    <name evidence="9" type="primary">ydcX</name>
    <name evidence="9" type="ORF">EV102420_09_01160</name>
</gene>
<keyword evidence="3" id="KW-1003">Cell membrane</keyword>
<evidence type="ECO:0000256" key="1">
    <source>
        <dbReference type="ARBA" id="ARBA00004429"/>
    </source>
</evidence>
<organism evidence="9 10">
    <name type="scientific">Pseudescherichia vulneris NBRC 102420</name>
    <dbReference type="NCBI Taxonomy" id="1115515"/>
    <lineage>
        <taxon>Bacteria</taxon>
        <taxon>Pseudomonadati</taxon>
        <taxon>Pseudomonadota</taxon>
        <taxon>Gammaproteobacteria</taxon>
        <taxon>Enterobacterales</taxon>
        <taxon>Enterobacteriaceae</taxon>
        <taxon>Pseudescherichia</taxon>
    </lineage>
</organism>
<accession>A0A090V4B1</accession>
<keyword evidence="6 8" id="KW-1133">Transmembrane helix</keyword>
<evidence type="ECO:0008006" key="11">
    <source>
        <dbReference type="Google" id="ProtNLM"/>
    </source>
</evidence>
<keyword evidence="5 8" id="KW-0812">Transmembrane</keyword>
<dbReference type="eggNOG" id="ENOG5032ZDC">
    <property type="taxonomic scope" value="Bacteria"/>
</dbReference>
<keyword evidence="4" id="KW-0997">Cell inner membrane</keyword>
<feature type="transmembrane region" description="Helical" evidence="8">
    <location>
        <begin position="23"/>
        <end position="40"/>
    </location>
</feature>